<evidence type="ECO:0000256" key="9">
    <source>
        <dbReference type="ARBA" id="ARBA00023004"/>
    </source>
</evidence>
<comment type="cofactor">
    <cofactor evidence="13">
        <name>Mg(2+)</name>
        <dbReference type="ChEBI" id="CHEBI:18420"/>
    </cofactor>
    <cofactor evidence="13">
        <name>Mn(2+)</name>
        <dbReference type="ChEBI" id="CHEBI:29035"/>
    </cofactor>
    <text evidence="13">Mg(2+) or Mn(2+) required for ssDNA cleavage activity.</text>
</comment>
<evidence type="ECO:0000256" key="1">
    <source>
        <dbReference type="ARBA" id="ARBA00001966"/>
    </source>
</evidence>
<keyword evidence="12 13" id="KW-0464">Manganese</keyword>
<dbReference type="EC" id="3.1.12.1" evidence="3 13"/>
<dbReference type="RefSeq" id="WP_102373467.1">
    <property type="nucleotide sequence ID" value="NZ_JBBNOP010000002.1"/>
</dbReference>
<keyword evidence="6 13" id="KW-0479">Metal-binding</keyword>
<dbReference type="NCBIfam" id="TIGR00372">
    <property type="entry name" value="cas4"/>
    <property type="match status" value="1"/>
</dbReference>
<dbReference type="InterPro" id="IPR022765">
    <property type="entry name" value="Dna2/Cas4_DUF83"/>
</dbReference>
<keyword evidence="9 13" id="KW-0408">Iron</keyword>
<dbReference type="Pfam" id="PF01930">
    <property type="entry name" value="Cas_Cas4"/>
    <property type="match status" value="1"/>
</dbReference>
<proteinExistence type="inferred from homology"/>
<comment type="cofactor">
    <cofactor evidence="13">
        <name>iron-sulfur cluster</name>
        <dbReference type="ChEBI" id="CHEBI:30408"/>
    </cofactor>
</comment>
<dbReference type="EMBL" id="JBBNOP010000002">
    <property type="protein sequence ID" value="MEQ3361880.1"/>
    <property type="molecule type" value="Genomic_DNA"/>
</dbReference>
<evidence type="ECO:0000313" key="15">
    <source>
        <dbReference type="EMBL" id="MEQ3361880.1"/>
    </source>
</evidence>
<comment type="caution">
    <text evidence="15">The sequence shown here is derived from an EMBL/GenBank/DDBJ whole genome shotgun (WGS) entry which is preliminary data.</text>
</comment>
<dbReference type="PANTHER" id="PTHR36531">
    <property type="entry name" value="CRISPR-ASSOCIATED EXONUCLEASE CAS4"/>
    <property type="match status" value="1"/>
</dbReference>
<protein>
    <recommendedName>
        <fullName evidence="4 13">CRISPR-associated exonuclease Cas4</fullName>
        <ecNumber evidence="3 13">3.1.12.1</ecNumber>
    </recommendedName>
</protein>
<keyword evidence="16" id="KW-1185">Reference proteome</keyword>
<name>A0ABV1JAM2_9ACTN</name>
<keyword evidence="8 13" id="KW-0269">Exonuclease</keyword>
<evidence type="ECO:0000259" key="14">
    <source>
        <dbReference type="Pfam" id="PF01930"/>
    </source>
</evidence>
<evidence type="ECO:0000256" key="11">
    <source>
        <dbReference type="ARBA" id="ARBA00023118"/>
    </source>
</evidence>
<evidence type="ECO:0000256" key="12">
    <source>
        <dbReference type="ARBA" id="ARBA00023211"/>
    </source>
</evidence>
<sequence length="220" mass="25282">MYAEDDYLALSGIQHFAFCRRQWALIHIEQVWAENILTVQGDIMHERAHDEAFRERRGDTLIVRSLSVFSAKLGLSGKCDVVEFHRSKDGHPLFGEDGLWRECPVEYKRGRSKATDIDRLQLCAQVLCLEEMFGSDIAVGYLFYGETKSRERVEFDASLRSQVIEKVADMHRLYARRHTPKVKPNAACRACSLFDICVPKLQQRQSVKEYIAARIGEDAL</sequence>
<evidence type="ECO:0000256" key="8">
    <source>
        <dbReference type="ARBA" id="ARBA00022839"/>
    </source>
</evidence>
<keyword evidence="5 13" id="KW-0540">Nuclease</keyword>
<dbReference type="Proteomes" id="UP001487305">
    <property type="component" value="Unassembled WGS sequence"/>
</dbReference>
<feature type="domain" description="DUF83" evidence="14">
    <location>
        <begin position="11"/>
        <end position="198"/>
    </location>
</feature>
<comment type="cofactor">
    <cofactor evidence="1">
        <name>[4Fe-4S] cluster</name>
        <dbReference type="ChEBI" id="CHEBI:49883"/>
    </cofactor>
</comment>
<organism evidence="15 16">
    <name type="scientific">Raoultibacter massiliensis</name>
    <dbReference type="NCBI Taxonomy" id="1852371"/>
    <lineage>
        <taxon>Bacteria</taxon>
        <taxon>Bacillati</taxon>
        <taxon>Actinomycetota</taxon>
        <taxon>Coriobacteriia</taxon>
        <taxon>Eggerthellales</taxon>
        <taxon>Eggerthellaceae</taxon>
        <taxon>Raoultibacter</taxon>
    </lineage>
</organism>
<evidence type="ECO:0000256" key="6">
    <source>
        <dbReference type="ARBA" id="ARBA00022723"/>
    </source>
</evidence>
<evidence type="ECO:0000313" key="16">
    <source>
        <dbReference type="Proteomes" id="UP001487305"/>
    </source>
</evidence>
<gene>
    <name evidence="15" type="primary">cas4</name>
    <name evidence="15" type="ORF">AAA083_02690</name>
</gene>
<evidence type="ECO:0000256" key="7">
    <source>
        <dbReference type="ARBA" id="ARBA00022801"/>
    </source>
</evidence>
<dbReference type="PANTHER" id="PTHR36531:SF6">
    <property type="entry name" value="DNA REPLICATION ATP-DEPENDENT HELICASE_NUCLEASE DNA2"/>
    <property type="match status" value="1"/>
</dbReference>
<keyword evidence="11 13" id="KW-0051">Antiviral defense</keyword>
<dbReference type="InterPro" id="IPR051827">
    <property type="entry name" value="Cas4_exonuclease"/>
</dbReference>
<dbReference type="GO" id="GO:0016787">
    <property type="term" value="F:hydrolase activity"/>
    <property type="evidence" value="ECO:0007669"/>
    <property type="project" value="UniProtKB-KW"/>
</dbReference>
<dbReference type="InterPro" id="IPR013343">
    <property type="entry name" value="CRISPR-assoc_prot_Cas4"/>
</dbReference>
<evidence type="ECO:0000256" key="13">
    <source>
        <dbReference type="RuleBase" id="RU365022"/>
    </source>
</evidence>
<keyword evidence="10 13" id="KW-0411">Iron-sulfur</keyword>
<evidence type="ECO:0000256" key="4">
    <source>
        <dbReference type="ARBA" id="ARBA00020049"/>
    </source>
</evidence>
<dbReference type="Gene3D" id="3.90.320.10">
    <property type="match status" value="1"/>
</dbReference>
<keyword evidence="7 13" id="KW-0378">Hydrolase</keyword>
<evidence type="ECO:0000256" key="5">
    <source>
        <dbReference type="ARBA" id="ARBA00022722"/>
    </source>
</evidence>
<dbReference type="InterPro" id="IPR011604">
    <property type="entry name" value="PDDEXK-like_dom_sf"/>
</dbReference>
<reference evidence="15 16" key="1">
    <citation type="submission" date="2024-04" db="EMBL/GenBank/DDBJ databases">
        <title>Human intestinal bacterial collection.</title>
        <authorList>
            <person name="Pauvert C."/>
            <person name="Hitch T.C.A."/>
            <person name="Clavel T."/>
        </authorList>
    </citation>
    <scope>NUCLEOTIDE SEQUENCE [LARGE SCALE GENOMIC DNA]</scope>
    <source>
        <strain evidence="15 16">CLA-KB-H42</strain>
    </source>
</reference>
<evidence type="ECO:0000256" key="10">
    <source>
        <dbReference type="ARBA" id="ARBA00023014"/>
    </source>
</evidence>
<accession>A0ABV1JAM2</accession>
<comment type="similarity">
    <text evidence="2 13">Belongs to the CRISPR-associated exonuclease Cas4 family.</text>
</comment>
<evidence type="ECO:0000256" key="3">
    <source>
        <dbReference type="ARBA" id="ARBA00012768"/>
    </source>
</evidence>
<comment type="function">
    <text evidence="13">CRISPR (clustered regularly interspaced short palindromic repeat) is an adaptive immune system that provides protection against mobile genetic elements (viruses, transposable elements and conjugative plasmids). CRISPR clusters contain sequences complementary to antecedent mobile elements and target invading nucleic acids. CRISPR clusters are transcribed and processed into CRISPR RNA (crRNA).</text>
</comment>
<evidence type="ECO:0000256" key="2">
    <source>
        <dbReference type="ARBA" id="ARBA00009189"/>
    </source>
</evidence>